<dbReference type="GO" id="GO:0038023">
    <property type="term" value="F:signaling receptor activity"/>
    <property type="evidence" value="ECO:0007669"/>
    <property type="project" value="TreeGrafter"/>
</dbReference>
<evidence type="ECO:0000256" key="1">
    <source>
        <dbReference type="ARBA" id="ARBA00004479"/>
    </source>
</evidence>
<evidence type="ECO:0000256" key="6">
    <source>
        <dbReference type="ARBA" id="ARBA00022737"/>
    </source>
</evidence>
<dbReference type="InterPro" id="IPR003591">
    <property type="entry name" value="Leu-rich_rpt_typical-subtyp"/>
</dbReference>
<dbReference type="Pfam" id="PF13855">
    <property type="entry name" value="LRR_8"/>
    <property type="match status" value="4"/>
</dbReference>
<dbReference type="InterPro" id="IPR000372">
    <property type="entry name" value="LRRNT"/>
</dbReference>
<evidence type="ECO:0000256" key="11">
    <source>
        <dbReference type="SAM" id="MobiDB-lite"/>
    </source>
</evidence>
<feature type="compositionally biased region" description="Low complexity" evidence="11">
    <location>
        <begin position="990"/>
        <end position="1001"/>
    </location>
</feature>
<dbReference type="SMART" id="SM00255">
    <property type="entry name" value="TIR"/>
    <property type="match status" value="1"/>
</dbReference>
<feature type="chain" id="PRO_5013379216" description="TIR domain-containing protein" evidence="13">
    <location>
        <begin position="23"/>
        <end position="1038"/>
    </location>
</feature>
<evidence type="ECO:0000256" key="3">
    <source>
        <dbReference type="ARBA" id="ARBA00022614"/>
    </source>
</evidence>
<dbReference type="Proteomes" id="UP000075884">
    <property type="component" value="Unassembled WGS sequence"/>
</dbReference>
<keyword evidence="9" id="KW-0675">Receptor</keyword>
<keyword evidence="7 12" id="KW-1133">Transmembrane helix</keyword>
<evidence type="ECO:0000259" key="14">
    <source>
        <dbReference type="PROSITE" id="PS50104"/>
    </source>
</evidence>
<dbReference type="PANTHER" id="PTHR24365">
    <property type="entry name" value="TOLL-LIKE RECEPTOR"/>
    <property type="match status" value="1"/>
</dbReference>
<keyword evidence="16" id="KW-1185">Reference proteome</keyword>
<dbReference type="STRING" id="7168.A0A2C9GV85"/>
<dbReference type="PRINTS" id="PR00019">
    <property type="entry name" value="LEURICHRPT"/>
</dbReference>
<dbReference type="PANTHER" id="PTHR24365:SF541">
    <property type="entry name" value="PROTEIN TOLL-RELATED"/>
    <property type="match status" value="1"/>
</dbReference>
<accession>A0A2C9GV85</accession>
<keyword evidence="4 12" id="KW-0812">Transmembrane</keyword>
<dbReference type="SMART" id="SM00365">
    <property type="entry name" value="LRR_SD22"/>
    <property type="match status" value="4"/>
</dbReference>
<keyword evidence="10" id="KW-0325">Glycoprotein</keyword>
<feature type="region of interest" description="Disordered" evidence="11">
    <location>
        <begin position="984"/>
        <end position="1017"/>
    </location>
</feature>
<dbReference type="SUPFAM" id="SSF52058">
    <property type="entry name" value="L domain-like"/>
    <property type="match status" value="3"/>
</dbReference>
<dbReference type="Gene3D" id="3.40.50.10140">
    <property type="entry name" value="Toll/interleukin-1 receptor homology (TIR) domain"/>
    <property type="match status" value="1"/>
</dbReference>
<dbReference type="PROSITE" id="PS50104">
    <property type="entry name" value="TIR"/>
    <property type="match status" value="1"/>
</dbReference>
<evidence type="ECO:0000256" key="12">
    <source>
        <dbReference type="SAM" id="Phobius"/>
    </source>
</evidence>
<evidence type="ECO:0000256" key="4">
    <source>
        <dbReference type="ARBA" id="ARBA00022692"/>
    </source>
</evidence>
<dbReference type="FunFam" id="3.80.10.10:FF:001164">
    <property type="entry name" value="GH01279p"/>
    <property type="match status" value="1"/>
</dbReference>
<dbReference type="EnsemblMetazoa" id="ADIR016010-RA">
    <property type="protein sequence ID" value="ADIR016010-PA"/>
    <property type="gene ID" value="ADIR016010"/>
</dbReference>
<keyword evidence="8 12" id="KW-0472">Membrane</keyword>
<protein>
    <recommendedName>
        <fullName evidence="14">TIR domain-containing protein</fullName>
    </recommendedName>
</protein>
<proteinExistence type="inferred from homology"/>
<evidence type="ECO:0000256" key="8">
    <source>
        <dbReference type="ARBA" id="ARBA00023136"/>
    </source>
</evidence>
<name>A0A2C9GV85_9DIPT</name>
<evidence type="ECO:0000313" key="16">
    <source>
        <dbReference type="Proteomes" id="UP000075884"/>
    </source>
</evidence>
<reference evidence="16" key="1">
    <citation type="submission" date="2013-03" db="EMBL/GenBank/DDBJ databases">
        <title>The Genome Sequence of Anopheles dirus WRAIR2.</title>
        <authorList>
            <consortium name="The Broad Institute Genomics Platform"/>
            <person name="Neafsey D.E."/>
            <person name="Walton C."/>
            <person name="Walker B."/>
            <person name="Young S.K."/>
            <person name="Zeng Q."/>
            <person name="Gargeya S."/>
            <person name="Fitzgerald M."/>
            <person name="Haas B."/>
            <person name="Abouelleil A."/>
            <person name="Allen A.W."/>
            <person name="Alvarado L."/>
            <person name="Arachchi H.M."/>
            <person name="Berlin A.M."/>
            <person name="Chapman S.B."/>
            <person name="Gainer-Dewar J."/>
            <person name="Goldberg J."/>
            <person name="Griggs A."/>
            <person name="Gujja S."/>
            <person name="Hansen M."/>
            <person name="Howarth C."/>
            <person name="Imamovic A."/>
            <person name="Ireland A."/>
            <person name="Larimer J."/>
            <person name="McCowan C."/>
            <person name="Murphy C."/>
            <person name="Pearson M."/>
            <person name="Poon T.W."/>
            <person name="Priest M."/>
            <person name="Roberts A."/>
            <person name="Saif S."/>
            <person name="Shea T."/>
            <person name="Sisk P."/>
            <person name="Sykes S."/>
            <person name="Wortman J."/>
            <person name="Nusbaum C."/>
            <person name="Birren B."/>
        </authorList>
    </citation>
    <scope>NUCLEOTIDE SEQUENCE [LARGE SCALE GENOMIC DNA]</scope>
    <source>
        <strain evidence="16">WRAIR2</strain>
    </source>
</reference>
<organism evidence="15 16">
    <name type="scientific">Anopheles dirus</name>
    <dbReference type="NCBI Taxonomy" id="7168"/>
    <lineage>
        <taxon>Eukaryota</taxon>
        <taxon>Metazoa</taxon>
        <taxon>Ecdysozoa</taxon>
        <taxon>Arthropoda</taxon>
        <taxon>Hexapoda</taxon>
        <taxon>Insecta</taxon>
        <taxon>Pterygota</taxon>
        <taxon>Neoptera</taxon>
        <taxon>Endopterygota</taxon>
        <taxon>Diptera</taxon>
        <taxon>Nematocera</taxon>
        <taxon>Culicoidea</taxon>
        <taxon>Culicidae</taxon>
        <taxon>Anophelinae</taxon>
        <taxon>Anopheles</taxon>
    </lineage>
</organism>
<comment type="similarity">
    <text evidence="2">Belongs to the Toll-like receptor family.</text>
</comment>
<dbReference type="SUPFAM" id="SSF52200">
    <property type="entry name" value="Toll/Interleukin receptor TIR domain"/>
    <property type="match status" value="1"/>
</dbReference>
<reference evidence="15" key="2">
    <citation type="submission" date="2020-05" db="UniProtKB">
        <authorList>
            <consortium name="EnsemblMetazoa"/>
        </authorList>
    </citation>
    <scope>IDENTIFICATION</scope>
    <source>
        <strain evidence="15">WRAIR2</strain>
    </source>
</reference>
<evidence type="ECO:0000313" key="15">
    <source>
        <dbReference type="EnsemblMetazoa" id="ADIR016010-PA"/>
    </source>
</evidence>
<evidence type="ECO:0000256" key="2">
    <source>
        <dbReference type="ARBA" id="ARBA00009634"/>
    </source>
</evidence>
<dbReference type="InterPro" id="IPR000483">
    <property type="entry name" value="Cys-rich_flank_reg_C"/>
</dbReference>
<evidence type="ECO:0000256" key="13">
    <source>
        <dbReference type="SAM" id="SignalP"/>
    </source>
</evidence>
<dbReference type="GO" id="GO:0007165">
    <property type="term" value="P:signal transduction"/>
    <property type="evidence" value="ECO:0007669"/>
    <property type="project" value="InterPro"/>
</dbReference>
<evidence type="ECO:0000256" key="10">
    <source>
        <dbReference type="ARBA" id="ARBA00023180"/>
    </source>
</evidence>
<keyword evidence="5 13" id="KW-0732">Signal</keyword>
<feature type="signal peptide" evidence="13">
    <location>
        <begin position="1"/>
        <end position="22"/>
    </location>
</feature>
<evidence type="ECO:0000256" key="7">
    <source>
        <dbReference type="ARBA" id="ARBA00022989"/>
    </source>
</evidence>
<dbReference type="SMART" id="SM00082">
    <property type="entry name" value="LRRCT"/>
    <property type="match status" value="1"/>
</dbReference>
<sequence length="1038" mass="116419">MAPTWALRLAACVLLLSVAARAEKCTDVCLCTEAQVKCKGFTVTRQGEHLNVECSEKTDFDQLRNVTDIPAFRFRQMTYRFCPMPVGSVSLAEQLAPVLGPNALAAIQELFFVNNARNSVDAPLEPALFEGLSALRNLSMKDTAVRPLVNPALFDALPQLEWLDLREGTGRDPLDATILRPLAALRNLELTQNKLTVLPAGLVAELPHLRYVTFYNNQLERLARFVGLPRLEKIDLIANRLTVLEEDTFEELPELRELILNNNMLTRLPGALFRHNSNLTIFDAQNQGGPGLTLGDRLFAGLAKLQRVVLAKCKITELPEGLFDGAIGLSKLDLSDNKLQTLPGTLLQDLSSLTELNLQRNDLHEALPNALFRGTGQLRVLNLSHNKLRKLNEHLLRSTTQLKQLYLEHNELSIIDLDAFKGLTDSLEVLNLSHNQVALHLNGVPIRYRDEEAAYMTRTPFNHLDRLTTLDLSHNRLVHVFEDFQKFMKKVVTVNLAHNEIASVDDAALAFLSRAVATLDLRWNRIELLNVTDPGRSALPGAILLDGNPLNCDCHLNELVRYERSVQPAESRFKLSELRCASPPALLGATVRALNPAALLCDVTPDMNVCPDACHCQLRPADHGIIVNCTGRNLRTVPAIPDPTTIRYAFVELHLERNRLAVLPTAGRNTGWDTVRQLYIAHNNFTSLEPETLPAGLELLDASANHLTAGSTQLVELLAQRTRLRNISLAANPLRCECGEPLIAFVHEHVRRITDSGVLRCADGRPIDSATVGELCRRRTQLIVALCVTFAALTLLALAMVGLYARYEHEVKVWLFQRNLLQWLVAEEQVDQDKRYDAFISYSHKDEAFITEHLVPTLEHEPMNFKLCWHITQAVEESRRTIIVLSKNYLESMWGQMEFQTAYNQSVSDKRNRVILIIYDNIGDIDQLDPQLRGYLNTNTYLRRDDRWFWQKLQYAMPHPRRIRGTRASENMRMASVDKLNLLQPPAGQATPASAPDSTPPIEQEGRAKGVDGPLASYRDAGKTVPFTISNGKLDLDV</sequence>
<dbReference type="GO" id="GO:0005886">
    <property type="term" value="C:plasma membrane"/>
    <property type="evidence" value="ECO:0007669"/>
    <property type="project" value="TreeGrafter"/>
</dbReference>
<evidence type="ECO:0000256" key="5">
    <source>
        <dbReference type="ARBA" id="ARBA00022729"/>
    </source>
</evidence>
<feature type="domain" description="TIR" evidence="14">
    <location>
        <begin position="834"/>
        <end position="957"/>
    </location>
</feature>
<dbReference type="InterPro" id="IPR035897">
    <property type="entry name" value="Toll_tir_struct_dom_sf"/>
</dbReference>
<dbReference type="PROSITE" id="PS51450">
    <property type="entry name" value="LRR"/>
    <property type="match status" value="2"/>
</dbReference>
<comment type="subcellular location">
    <subcellularLocation>
        <location evidence="1">Membrane</location>
        <topology evidence="1">Single-pass type I membrane protein</topology>
    </subcellularLocation>
</comment>
<dbReference type="InterPro" id="IPR032675">
    <property type="entry name" value="LRR_dom_sf"/>
</dbReference>
<dbReference type="VEuPathDB" id="VectorBase:ADIR016010"/>
<dbReference type="Gene3D" id="3.80.10.10">
    <property type="entry name" value="Ribonuclease Inhibitor"/>
    <property type="match status" value="3"/>
</dbReference>
<dbReference type="InterPro" id="IPR000157">
    <property type="entry name" value="TIR_dom"/>
</dbReference>
<evidence type="ECO:0000256" key="9">
    <source>
        <dbReference type="ARBA" id="ARBA00023170"/>
    </source>
</evidence>
<feature type="transmembrane region" description="Helical" evidence="12">
    <location>
        <begin position="782"/>
        <end position="805"/>
    </location>
</feature>
<dbReference type="SMART" id="SM00369">
    <property type="entry name" value="LRR_TYP"/>
    <property type="match status" value="11"/>
</dbReference>
<dbReference type="SMART" id="SM00013">
    <property type="entry name" value="LRRNT"/>
    <property type="match status" value="1"/>
</dbReference>
<dbReference type="InterPro" id="IPR001611">
    <property type="entry name" value="Leu-rich_rpt"/>
</dbReference>
<keyword evidence="6" id="KW-0677">Repeat</keyword>
<dbReference type="Pfam" id="PF13676">
    <property type="entry name" value="TIR_2"/>
    <property type="match status" value="1"/>
</dbReference>
<keyword evidence="3" id="KW-0433">Leucine-rich repeat</keyword>
<dbReference type="AlphaFoldDB" id="A0A2C9GV85"/>